<dbReference type="Proteomes" id="UP001499993">
    <property type="component" value="Unassembled WGS sequence"/>
</dbReference>
<sequence length="181" mass="19329">MLAVALPVALGVPWWMEREAMLDQGAISPEPIAVAGTEDPAELVGSRWELRGTLVDELEGAAPPPEGTHLVDAVFKLTPGEGKARKRLANCEFRAVDDQGRWWQPTSSYSMRPGLEGTVSVLYGCTDENSKPLPAGEEAGVVVSFVVPEDAVDSLAFEVAVPTAGGGQDPAPRAMRFEQEE</sequence>
<dbReference type="RefSeq" id="WP_344147047.1">
    <property type="nucleotide sequence ID" value="NZ_BAABIK010000033.1"/>
</dbReference>
<accession>A0ABP9GZL1</accession>
<evidence type="ECO:0000313" key="1">
    <source>
        <dbReference type="EMBL" id="GAA4954662.1"/>
    </source>
</evidence>
<organism evidence="1 2">
    <name type="scientific">Streptomonospora halophila</name>
    <dbReference type="NCBI Taxonomy" id="427369"/>
    <lineage>
        <taxon>Bacteria</taxon>
        <taxon>Bacillati</taxon>
        <taxon>Actinomycetota</taxon>
        <taxon>Actinomycetes</taxon>
        <taxon>Streptosporangiales</taxon>
        <taxon>Nocardiopsidaceae</taxon>
        <taxon>Streptomonospora</taxon>
    </lineage>
</organism>
<protein>
    <submittedName>
        <fullName evidence="1">Uncharacterized protein</fullName>
    </submittedName>
</protein>
<evidence type="ECO:0000313" key="2">
    <source>
        <dbReference type="Proteomes" id="UP001499993"/>
    </source>
</evidence>
<comment type="caution">
    <text evidence="1">The sequence shown here is derived from an EMBL/GenBank/DDBJ whole genome shotgun (WGS) entry which is preliminary data.</text>
</comment>
<reference evidence="2" key="1">
    <citation type="journal article" date="2019" name="Int. J. Syst. Evol. Microbiol.">
        <title>The Global Catalogue of Microorganisms (GCM) 10K type strain sequencing project: providing services to taxonomists for standard genome sequencing and annotation.</title>
        <authorList>
            <consortium name="The Broad Institute Genomics Platform"/>
            <consortium name="The Broad Institute Genome Sequencing Center for Infectious Disease"/>
            <person name="Wu L."/>
            <person name="Ma J."/>
        </authorList>
    </citation>
    <scope>NUCLEOTIDE SEQUENCE [LARGE SCALE GENOMIC DNA]</scope>
    <source>
        <strain evidence="2">JCM 18123</strain>
    </source>
</reference>
<keyword evidence="2" id="KW-1185">Reference proteome</keyword>
<dbReference type="EMBL" id="BAABIK010000033">
    <property type="protein sequence ID" value="GAA4954662.1"/>
    <property type="molecule type" value="Genomic_DNA"/>
</dbReference>
<name>A0ABP9GZL1_9ACTN</name>
<gene>
    <name evidence="1" type="ORF">GCM10023224_45110</name>
</gene>
<proteinExistence type="predicted"/>